<evidence type="ECO:0000313" key="4">
    <source>
        <dbReference type="Proteomes" id="UP000484842"/>
    </source>
</evidence>
<dbReference type="EMBL" id="WBSL01000002">
    <property type="protein sequence ID" value="MPY66368.1"/>
    <property type="molecule type" value="Genomic_DNA"/>
</dbReference>
<evidence type="ECO:0000313" key="3">
    <source>
        <dbReference type="EMBL" id="MPY66368.1"/>
    </source>
</evidence>
<gene>
    <name evidence="3" type="ORF">F8S09_06595</name>
</gene>
<comment type="function">
    <text evidence="2">Antitoxin component of a type II toxin-antitoxin (TA) system.</text>
</comment>
<dbReference type="NCBIfam" id="TIGR01552">
    <property type="entry name" value="phd_fam"/>
    <property type="match status" value="1"/>
</dbReference>
<accession>A0A7X1NV49</accession>
<organism evidence="3 4">
    <name type="scientific">Deinococcus terrestris</name>
    <dbReference type="NCBI Taxonomy" id="2651870"/>
    <lineage>
        <taxon>Bacteria</taxon>
        <taxon>Thermotogati</taxon>
        <taxon>Deinococcota</taxon>
        <taxon>Deinococci</taxon>
        <taxon>Deinococcales</taxon>
        <taxon>Deinococcaceae</taxon>
        <taxon>Deinococcus</taxon>
    </lineage>
</organism>
<evidence type="ECO:0000256" key="1">
    <source>
        <dbReference type="ARBA" id="ARBA00009981"/>
    </source>
</evidence>
<comment type="caution">
    <text evidence="3">The sequence shown here is derived from an EMBL/GenBank/DDBJ whole genome shotgun (WGS) entry which is preliminary data.</text>
</comment>
<keyword evidence="4" id="KW-1185">Reference proteome</keyword>
<dbReference type="RefSeq" id="WP_152870391.1">
    <property type="nucleotide sequence ID" value="NZ_WBSL01000002.1"/>
</dbReference>
<dbReference type="InterPro" id="IPR036165">
    <property type="entry name" value="YefM-like_sf"/>
</dbReference>
<dbReference type="Pfam" id="PF02604">
    <property type="entry name" value="PhdYeFM_antitox"/>
    <property type="match status" value="1"/>
</dbReference>
<dbReference type="AlphaFoldDB" id="A0A7X1NV49"/>
<name>A0A7X1NV49_9DEIO</name>
<protein>
    <recommendedName>
        <fullName evidence="2">Antitoxin</fullName>
    </recommendedName>
</protein>
<evidence type="ECO:0000256" key="2">
    <source>
        <dbReference type="RuleBase" id="RU362080"/>
    </source>
</evidence>
<reference evidence="3 4" key="1">
    <citation type="submission" date="2019-10" db="EMBL/GenBank/DDBJ databases">
        <title>Deinococcus sp. isolated from soil.</title>
        <authorList>
            <person name="Li Y."/>
            <person name="Wang J."/>
        </authorList>
    </citation>
    <scope>NUCLEOTIDE SEQUENCE [LARGE SCALE GENOMIC DNA]</scope>
    <source>
        <strain evidence="3 4">SDU3-2</strain>
    </source>
</reference>
<dbReference type="SUPFAM" id="SSF143120">
    <property type="entry name" value="YefM-like"/>
    <property type="match status" value="1"/>
</dbReference>
<dbReference type="Gene3D" id="3.40.1620.10">
    <property type="entry name" value="YefM-like domain"/>
    <property type="match status" value="1"/>
</dbReference>
<comment type="similarity">
    <text evidence="1 2">Belongs to the phD/YefM antitoxin family.</text>
</comment>
<sequence>MKEAWKLQDAKARFSELVDAALKEGPQTVTRRGQKAVVVVPYQEFVRLTQAETTLDDALAGAPEELVFERDRTPVPAVTLE</sequence>
<proteinExistence type="inferred from homology"/>
<dbReference type="InterPro" id="IPR006442">
    <property type="entry name" value="Antitoxin_Phd/YefM"/>
</dbReference>
<dbReference type="Proteomes" id="UP000484842">
    <property type="component" value="Unassembled WGS sequence"/>
</dbReference>